<proteinExistence type="predicted"/>
<protein>
    <submittedName>
        <fullName evidence="1">Uncharacterized protein</fullName>
    </submittedName>
</protein>
<sequence length="100" mass="11629">MWRRLTKSFILQLVSNFRGSRASCGRSTARRKTRCRSVLPEHVQRFEGWWCYGLYEGGLDTSTRSYYTRSADESAARAEDGFHSYRYVMLAVLLPFCTIS</sequence>
<name>A0A0D0BXI4_9AGAM</name>
<dbReference type="EMBL" id="KN835145">
    <property type="protein sequence ID" value="KIK47623.1"/>
    <property type="molecule type" value="Genomic_DNA"/>
</dbReference>
<dbReference type="Proteomes" id="UP000054485">
    <property type="component" value="Unassembled WGS sequence"/>
</dbReference>
<evidence type="ECO:0000313" key="1">
    <source>
        <dbReference type="EMBL" id="KIK47623.1"/>
    </source>
</evidence>
<dbReference type="AlphaFoldDB" id="A0A0D0BXI4"/>
<keyword evidence="2" id="KW-1185">Reference proteome</keyword>
<reference evidence="2" key="2">
    <citation type="submission" date="2015-01" db="EMBL/GenBank/DDBJ databases">
        <title>Evolutionary Origins and Diversification of the Mycorrhizal Mutualists.</title>
        <authorList>
            <consortium name="DOE Joint Genome Institute"/>
            <consortium name="Mycorrhizal Genomics Consortium"/>
            <person name="Kohler A."/>
            <person name="Kuo A."/>
            <person name="Nagy L.G."/>
            <person name="Floudas D."/>
            <person name="Copeland A."/>
            <person name="Barry K.W."/>
            <person name="Cichocki N."/>
            <person name="Veneault-Fourrey C."/>
            <person name="LaButti K."/>
            <person name="Lindquist E.A."/>
            <person name="Lipzen A."/>
            <person name="Lundell T."/>
            <person name="Morin E."/>
            <person name="Murat C."/>
            <person name="Riley R."/>
            <person name="Ohm R."/>
            <person name="Sun H."/>
            <person name="Tunlid A."/>
            <person name="Henrissat B."/>
            <person name="Grigoriev I.V."/>
            <person name="Hibbett D.S."/>
            <person name="Martin F."/>
        </authorList>
    </citation>
    <scope>NUCLEOTIDE SEQUENCE [LARGE SCALE GENOMIC DNA]</scope>
    <source>
        <strain evidence="2">UH-Slu-Lm8-n1</strain>
    </source>
</reference>
<dbReference type="InParanoid" id="A0A0D0BXI4"/>
<dbReference type="HOGENOM" id="CLU_2307901_0_0_1"/>
<dbReference type="OrthoDB" id="8576159at2759"/>
<gene>
    <name evidence="1" type="ORF">CY34DRAFT_211229</name>
</gene>
<evidence type="ECO:0000313" key="2">
    <source>
        <dbReference type="Proteomes" id="UP000054485"/>
    </source>
</evidence>
<organism evidence="1 2">
    <name type="scientific">Suillus luteus UH-Slu-Lm8-n1</name>
    <dbReference type="NCBI Taxonomy" id="930992"/>
    <lineage>
        <taxon>Eukaryota</taxon>
        <taxon>Fungi</taxon>
        <taxon>Dikarya</taxon>
        <taxon>Basidiomycota</taxon>
        <taxon>Agaricomycotina</taxon>
        <taxon>Agaricomycetes</taxon>
        <taxon>Agaricomycetidae</taxon>
        <taxon>Boletales</taxon>
        <taxon>Suillineae</taxon>
        <taxon>Suillaceae</taxon>
        <taxon>Suillus</taxon>
    </lineage>
</organism>
<reference evidence="1 2" key="1">
    <citation type="submission" date="2014-04" db="EMBL/GenBank/DDBJ databases">
        <authorList>
            <consortium name="DOE Joint Genome Institute"/>
            <person name="Kuo A."/>
            <person name="Ruytinx J."/>
            <person name="Rineau F."/>
            <person name="Colpaert J."/>
            <person name="Kohler A."/>
            <person name="Nagy L.G."/>
            <person name="Floudas D."/>
            <person name="Copeland A."/>
            <person name="Barry K.W."/>
            <person name="Cichocki N."/>
            <person name="Veneault-Fourrey C."/>
            <person name="LaButti K."/>
            <person name="Lindquist E.A."/>
            <person name="Lipzen A."/>
            <person name="Lundell T."/>
            <person name="Morin E."/>
            <person name="Murat C."/>
            <person name="Sun H."/>
            <person name="Tunlid A."/>
            <person name="Henrissat B."/>
            <person name="Grigoriev I.V."/>
            <person name="Hibbett D.S."/>
            <person name="Martin F."/>
            <person name="Nordberg H.P."/>
            <person name="Cantor M.N."/>
            <person name="Hua S.X."/>
        </authorList>
    </citation>
    <scope>NUCLEOTIDE SEQUENCE [LARGE SCALE GENOMIC DNA]</scope>
    <source>
        <strain evidence="1 2">UH-Slu-Lm8-n1</strain>
    </source>
</reference>
<accession>A0A0D0BXI4</accession>